<dbReference type="InterPro" id="IPR058355">
    <property type="entry name" value="DUF8042"/>
</dbReference>
<protein>
    <recommendedName>
        <fullName evidence="1">DUF8042 domain-containing protein</fullName>
    </recommendedName>
</protein>
<dbReference type="RefSeq" id="WP_201630849.1">
    <property type="nucleotide sequence ID" value="NZ_JAEQNB010000001.1"/>
</dbReference>
<comment type="caution">
    <text evidence="2">The sequence shown here is derived from an EMBL/GenBank/DDBJ whole genome shotgun (WGS) entry which is preliminary data.</text>
</comment>
<dbReference type="Proteomes" id="UP000602284">
    <property type="component" value="Unassembled WGS sequence"/>
</dbReference>
<evidence type="ECO:0000313" key="2">
    <source>
        <dbReference type="EMBL" id="MBL0385522.1"/>
    </source>
</evidence>
<evidence type="ECO:0000313" key="3">
    <source>
        <dbReference type="Proteomes" id="UP000602284"/>
    </source>
</evidence>
<accession>A0ABS1J5L2</accession>
<keyword evidence="3" id="KW-1185">Reference proteome</keyword>
<gene>
    <name evidence="2" type="ORF">JJB07_02570</name>
</gene>
<reference evidence="2 3" key="1">
    <citation type="submission" date="2021-01" db="EMBL/GenBank/DDBJ databases">
        <title>Tumebacillus sp. strain ITR2 16S ribosomal RNA gene Genome sequencing and assembly.</title>
        <authorList>
            <person name="Kang M."/>
        </authorList>
    </citation>
    <scope>NUCLEOTIDE SEQUENCE [LARGE SCALE GENOMIC DNA]</scope>
    <source>
        <strain evidence="2 3">ITR2</strain>
    </source>
</reference>
<feature type="domain" description="DUF8042" evidence="1">
    <location>
        <begin position="15"/>
        <end position="116"/>
    </location>
</feature>
<sequence>MENTKQLVSETKESLQGYLPKLIHACEDIASQLQSSQDSWVPLFNALLEGVQWVMNAVTGIQSVQSEELSQLKLTRLQEVLVEVQEALTNQDMVLFPDLLEYELKPLLQTFLEQVEGK</sequence>
<dbReference type="EMBL" id="JAEQNB010000001">
    <property type="protein sequence ID" value="MBL0385522.1"/>
    <property type="molecule type" value="Genomic_DNA"/>
</dbReference>
<name>A0ABS1J5L2_9BACL</name>
<organism evidence="2 3">
    <name type="scientific">Tumebacillus amylolyticus</name>
    <dbReference type="NCBI Taxonomy" id="2801339"/>
    <lineage>
        <taxon>Bacteria</taxon>
        <taxon>Bacillati</taxon>
        <taxon>Bacillota</taxon>
        <taxon>Bacilli</taxon>
        <taxon>Bacillales</taxon>
        <taxon>Alicyclobacillaceae</taxon>
        <taxon>Tumebacillus</taxon>
    </lineage>
</organism>
<dbReference type="Pfam" id="PF26154">
    <property type="entry name" value="DUF8042"/>
    <property type="match status" value="1"/>
</dbReference>
<proteinExistence type="predicted"/>
<evidence type="ECO:0000259" key="1">
    <source>
        <dbReference type="Pfam" id="PF26154"/>
    </source>
</evidence>